<gene>
    <name evidence="2" type="ORF">C2S53_008784</name>
</gene>
<dbReference type="Gene3D" id="1.20.1280.50">
    <property type="match status" value="1"/>
</dbReference>
<name>A0AAD4NZB1_PERFH</name>
<proteinExistence type="predicted"/>
<dbReference type="Pfam" id="PF07734">
    <property type="entry name" value="FBA_1"/>
    <property type="match status" value="1"/>
</dbReference>
<dbReference type="AlphaFoldDB" id="A0AAD4NZB1"/>
<keyword evidence="3" id="KW-1185">Reference proteome</keyword>
<dbReference type="Proteomes" id="UP001190926">
    <property type="component" value="Unassembled WGS sequence"/>
</dbReference>
<evidence type="ECO:0000313" key="3">
    <source>
        <dbReference type="Proteomes" id="UP001190926"/>
    </source>
</evidence>
<dbReference type="PANTHER" id="PTHR31672">
    <property type="entry name" value="BNACNNG10540D PROTEIN"/>
    <property type="match status" value="1"/>
</dbReference>
<dbReference type="InterPro" id="IPR017451">
    <property type="entry name" value="F-box-assoc_interact_dom"/>
</dbReference>
<dbReference type="InterPro" id="IPR006527">
    <property type="entry name" value="F-box-assoc_dom_typ1"/>
</dbReference>
<comment type="caution">
    <text evidence="2">The sequence shown here is derived from an EMBL/GenBank/DDBJ whole genome shotgun (WGS) entry which is preliminary data.</text>
</comment>
<reference evidence="2 3" key="1">
    <citation type="journal article" date="2021" name="Nat. Commun.">
        <title>Incipient diploidization of the medicinal plant Perilla within 10,000 years.</title>
        <authorList>
            <person name="Zhang Y."/>
            <person name="Shen Q."/>
            <person name="Leng L."/>
            <person name="Zhang D."/>
            <person name="Chen S."/>
            <person name="Shi Y."/>
            <person name="Ning Z."/>
            <person name="Chen S."/>
        </authorList>
    </citation>
    <scope>NUCLEOTIDE SEQUENCE [LARGE SCALE GENOMIC DNA]</scope>
    <source>
        <strain evidence="3">cv. PC099</strain>
    </source>
</reference>
<feature type="domain" description="F-box" evidence="1">
    <location>
        <begin position="1"/>
        <end position="46"/>
    </location>
</feature>
<evidence type="ECO:0000313" key="2">
    <source>
        <dbReference type="EMBL" id="KAH6820511.1"/>
    </source>
</evidence>
<dbReference type="NCBIfam" id="TIGR01640">
    <property type="entry name" value="F_box_assoc_1"/>
    <property type="match status" value="1"/>
</dbReference>
<dbReference type="Pfam" id="PF00646">
    <property type="entry name" value="F-box"/>
    <property type="match status" value="1"/>
</dbReference>
<dbReference type="PANTHER" id="PTHR31672:SF13">
    <property type="entry name" value="F-BOX PROTEIN CPR30-LIKE"/>
    <property type="match status" value="1"/>
</dbReference>
<evidence type="ECO:0000259" key="1">
    <source>
        <dbReference type="PROSITE" id="PS50181"/>
    </source>
</evidence>
<dbReference type="SMART" id="SM00256">
    <property type="entry name" value="FBOX"/>
    <property type="match status" value="1"/>
</dbReference>
<dbReference type="PROSITE" id="PS50181">
    <property type="entry name" value="FBOX"/>
    <property type="match status" value="1"/>
</dbReference>
<dbReference type="SUPFAM" id="SSF81383">
    <property type="entry name" value="F-box domain"/>
    <property type="match status" value="1"/>
</dbReference>
<dbReference type="InterPro" id="IPR036047">
    <property type="entry name" value="F-box-like_dom_sf"/>
</dbReference>
<dbReference type="InterPro" id="IPR050796">
    <property type="entry name" value="SCF_F-box_component"/>
</dbReference>
<protein>
    <recommendedName>
        <fullName evidence="1">F-box domain-containing protein</fullName>
    </recommendedName>
</protein>
<accession>A0AAD4NZB1</accession>
<organism evidence="2 3">
    <name type="scientific">Perilla frutescens var. hirtella</name>
    <name type="common">Perilla citriodora</name>
    <name type="synonym">Perilla setoyensis</name>
    <dbReference type="NCBI Taxonomy" id="608512"/>
    <lineage>
        <taxon>Eukaryota</taxon>
        <taxon>Viridiplantae</taxon>
        <taxon>Streptophyta</taxon>
        <taxon>Embryophyta</taxon>
        <taxon>Tracheophyta</taxon>
        <taxon>Spermatophyta</taxon>
        <taxon>Magnoliopsida</taxon>
        <taxon>eudicotyledons</taxon>
        <taxon>Gunneridae</taxon>
        <taxon>Pentapetalae</taxon>
        <taxon>asterids</taxon>
        <taxon>lamiids</taxon>
        <taxon>Lamiales</taxon>
        <taxon>Lamiaceae</taxon>
        <taxon>Nepetoideae</taxon>
        <taxon>Elsholtzieae</taxon>
        <taxon>Perilla</taxon>
    </lineage>
</organism>
<sequence length="340" mass="38405">MAMPDLPEEMLINIFSRLPVKSIGKCRCLATRWRTLLSTPKFIKSHLNQNSRRENLILISTDGFVRSVVDGTVSRKLELPDDCARVAGPCDGLVLLVSPENVKYVVNPITLMQVKINDSLALKKVDHSDYGFGYDRKSNDYKIVALSTRLLNRFSFVDVYSMKMGVWKRIHNLPYEHISMCGAFVNNAIHWLVCGPLFLDENIVLAFDLADEVFVKMPAPRPSGFDDVEQFVLTKLVVIEGCLCLVYQTIRQMELWIMKEYGVPNSWTKYSIDADVEFGLIKPLCFVGDEEVVLLTEEKSLSVYNLKWKTWTDMVVDGVPTVLGGGTFVESLVSPAECCN</sequence>
<dbReference type="EMBL" id="SDAM02003674">
    <property type="protein sequence ID" value="KAH6820511.1"/>
    <property type="molecule type" value="Genomic_DNA"/>
</dbReference>
<dbReference type="InterPro" id="IPR001810">
    <property type="entry name" value="F-box_dom"/>
</dbReference>